<dbReference type="InterPro" id="IPR049452">
    <property type="entry name" value="Anoctamin_TM"/>
</dbReference>
<dbReference type="PANTHER" id="PTHR12308">
    <property type="entry name" value="ANOCTAMIN"/>
    <property type="match status" value="1"/>
</dbReference>
<feature type="transmembrane region" description="Helical" evidence="6">
    <location>
        <begin position="417"/>
        <end position="437"/>
    </location>
</feature>
<feature type="domain" description="Anoctamin transmembrane" evidence="7">
    <location>
        <begin position="373"/>
        <end position="871"/>
    </location>
</feature>
<evidence type="ECO:0000256" key="2">
    <source>
        <dbReference type="ARBA" id="ARBA00022692"/>
    </source>
</evidence>
<reference evidence="8" key="1">
    <citation type="submission" date="2021-05" db="EMBL/GenBank/DDBJ databases">
        <title>The genome of the haptophyte Pavlova lutheri (Diacronema luteri, Pavlovales) - a model for lipid biosynthesis in eukaryotic algae.</title>
        <authorList>
            <person name="Hulatt C.J."/>
            <person name="Posewitz M.C."/>
        </authorList>
    </citation>
    <scope>NUCLEOTIDE SEQUENCE</scope>
    <source>
        <strain evidence="8">NIVA-4/92</strain>
    </source>
</reference>
<dbReference type="InterPro" id="IPR007632">
    <property type="entry name" value="Anoctamin"/>
</dbReference>
<dbReference type="Proteomes" id="UP000751190">
    <property type="component" value="Unassembled WGS sequence"/>
</dbReference>
<dbReference type="EMBL" id="JAGTXO010000068">
    <property type="protein sequence ID" value="KAG8457506.1"/>
    <property type="molecule type" value="Genomic_DNA"/>
</dbReference>
<name>A0A8J6C3K7_DIALT</name>
<evidence type="ECO:0000259" key="7">
    <source>
        <dbReference type="Pfam" id="PF04547"/>
    </source>
</evidence>
<accession>A0A8J6C3K7</accession>
<comment type="subcellular location">
    <subcellularLocation>
        <location evidence="1">Membrane</location>
        <topology evidence="1">Multi-pass membrane protein</topology>
    </subcellularLocation>
</comment>
<feature type="region of interest" description="Disordered" evidence="5">
    <location>
        <begin position="140"/>
        <end position="162"/>
    </location>
</feature>
<comment type="caution">
    <text evidence="8">The sequence shown here is derived from an EMBL/GenBank/DDBJ whole genome shotgun (WGS) entry which is preliminary data.</text>
</comment>
<evidence type="ECO:0000256" key="1">
    <source>
        <dbReference type="ARBA" id="ARBA00004141"/>
    </source>
</evidence>
<keyword evidence="3 6" id="KW-1133">Transmembrane helix</keyword>
<dbReference type="Pfam" id="PF04547">
    <property type="entry name" value="Anoctamin"/>
    <property type="match status" value="1"/>
</dbReference>
<evidence type="ECO:0000256" key="6">
    <source>
        <dbReference type="SAM" id="Phobius"/>
    </source>
</evidence>
<sequence length="1006" mass="107579">MLRAQLDALCAASVPLHGSLAAVPTEMVFVLPVESMRPDGALTSPLDAWRTTPARVGALLRALRADGFVARLFRSSGTNSADCPHALYLELGVAEDELIDDAEALQLAKRCKRAWGGTCGYLHFTRARATVDLASEEEAADGADGGCDGRDGGASSSADVSGGALANEKRERALDARPPLLDAARGREGIFAWHEDACAATAIARRFSAAERLRVLLDKLQLSTAVARVDAMDAAAVGAQIDAALAREQPHAARAGCAHARARARAVRAACALGCLRAVEGARADELVGADGELVGADGELGAGAGEESGGGGRALAFFSDAVPVHEQARRRLIRRQWVYRTRSAFRQMCSHARGGGGSGGDNELLLELDALHDYFGAQVALYFSFATQLMMWLAMPAVVGLACSVAELFAPSASVSLVPAYSVSLIVWATLFVEYANRRKELLVFRWGSGARGAADASGEMTSRAGATAPQRYRPAYRRLLVRHGIDPDAPDLVEVSARVERTWARRLRRFASAISTAASTLVVLAAMAANLTLRLWLARRLPHDGPVLGGLVTGVSIQLLGLGFRQIAGAHTEWECWRTDAQHDDALIAKTFVFEAFNNYSSLLYIAFVRARIDRLGRALGIDVPPSEACERGSECLRDLELQLAAILFAKAILFKAIAVATVKLTREGRRLYARRVRPWLGGGVARPPSADTLRARPSSPLPSPSRSDESPSPARSCADVAAAECASVAEAELARAPASNVVDEYKELVLMFGFMVLFASAFPLAPFLCLISTGLELRADAYKFCEARRPLPRAARHHPRWFDCLHVLTTAAIVTNIALVLFTVPDALPANLPLNAKIGALLFVEHAVLLARWTLQVLVPDTPIEVLRLMLESKRAFGRLHATLVRAHSEGRGGGGGLTHLELLHLDLHAIIARHLKEGRDRGLGASVTRGHMHDGHSRAAAARRHDVPAPEDPAPPGSASATTDARDVASATASGPAAAAAAALWRFGWLSHRDDRSARRMD</sequence>
<feature type="compositionally biased region" description="Basic and acidic residues" evidence="5">
    <location>
        <begin position="935"/>
        <end position="952"/>
    </location>
</feature>
<feature type="transmembrane region" description="Helical" evidence="6">
    <location>
        <begin position="751"/>
        <end position="774"/>
    </location>
</feature>
<dbReference type="OrthoDB" id="296386at2759"/>
<dbReference type="PANTHER" id="PTHR12308:SF73">
    <property type="entry name" value="ANOCTAMIN"/>
    <property type="match status" value="1"/>
</dbReference>
<gene>
    <name evidence="8" type="ORF">KFE25_004142</name>
</gene>
<feature type="transmembrane region" description="Helical" evidence="6">
    <location>
        <begin position="512"/>
        <end position="535"/>
    </location>
</feature>
<dbReference type="AlphaFoldDB" id="A0A8J6C3K7"/>
<proteinExistence type="predicted"/>
<organism evidence="8 9">
    <name type="scientific">Diacronema lutheri</name>
    <name type="common">Unicellular marine alga</name>
    <name type="synonym">Monochrysis lutheri</name>
    <dbReference type="NCBI Taxonomy" id="2081491"/>
    <lineage>
        <taxon>Eukaryota</taxon>
        <taxon>Haptista</taxon>
        <taxon>Haptophyta</taxon>
        <taxon>Pavlovophyceae</taxon>
        <taxon>Pavlovales</taxon>
        <taxon>Pavlovaceae</taxon>
        <taxon>Diacronema</taxon>
    </lineage>
</organism>
<feature type="region of interest" description="Disordered" evidence="5">
    <location>
        <begin position="686"/>
        <end position="717"/>
    </location>
</feature>
<evidence type="ECO:0000256" key="4">
    <source>
        <dbReference type="ARBA" id="ARBA00023136"/>
    </source>
</evidence>
<keyword evidence="9" id="KW-1185">Reference proteome</keyword>
<protein>
    <recommendedName>
        <fullName evidence="7">Anoctamin transmembrane domain-containing protein</fullName>
    </recommendedName>
</protein>
<evidence type="ECO:0000256" key="5">
    <source>
        <dbReference type="SAM" id="MobiDB-lite"/>
    </source>
</evidence>
<dbReference type="GO" id="GO:0005254">
    <property type="term" value="F:chloride channel activity"/>
    <property type="evidence" value="ECO:0007669"/>
    <property type="project" value="TreeGrafter"/>
</dbReference>
<evidence type="ECO:0000313" key="8">
    <source>
        <dbReference type="EMBL" id="KAG8457506.1"/>
    </source>
</evidence>
<feature type="transmembrane region" description="Helical" evidence="6">
    <location>
        <begin position="390"/>
        <end position="411"/>
    </location>
</feature>
<feature type="compositionally biased region" description="Low complexity" evidence="5">
    <location>
        <begin position="153"/>
        <end position="162"/>
    </location>
</feature>
<dbReference type="GO" id="GO:0016020">
    <property type="term" value="C:membrane"/>
    <property type="evidence" value="ECO:0007669"/>
    <property type="project" value="UniProtKB-SubCell"/>
</dbReference>
<evidence type="ECO:0000313" key="9">
    <source>
        <dbReference type="Proteomes" id="UP000751190"/>
    </source>
</evidence>
<feature type="transmembrane region" description="Helical" evidence="6">
    <location>
        <begin position="547"/>
        <end position="566"/>
    </location>
</feature>
<feature type="region of interest" description="Disordered" evidence="5">
    <location>
        <begin position="927"/>
        <end position="976"/>
    </location>
</feature>
<keyword evidence="2 6" id="KW-0812">Transmembrane</keyword>
<keyword evidence="4 6" id="KW-0472">Membrane</keyword>
<evidence type="ECO:0000256" key="3">
    <source>
        <dbReference type="ARBA" id="ARBA00022989"/>
    </source>
</evidence>